<dbReference type="Proteomes" id="UP000275473">
    <property type="component" value="Unassembled WGS sequence"/>
</dbReference>
<protein>
    <submittedName>
        <fullName evidence="1">SRPBCC family protein</fullName>
    </submittedName>
</protein>
<name>A0A3M8P582_9BACL</name>
<dbReference type="SUPFAM" id="SSF55961">
    <property type="entry name" value="Bet v1-like"/>
    <property type="match status" value="1"/>
</dbReference>
<keyword evidence="2" id="KW-1185">Reference proteome</keyword>
<reference evidence="1 2" key="1">
    <citation type="journal article" date="2018" name="Int. J. Syst. Evol. Microbiol.">
        <title>Planococcus salinus sp. nov., a moderately halophilic bacterium isolated from a saline-alkali soil.</title>
        <authorList>
            <person name="Gan L."/>
        </authorList>
    </citation>
    <scope>NUCLEOTIDE SEQUENCE [LARGE SCALE GENOMIC DNA]</scope>
    <source>
        <strain evidence="1 2">LCB217</strain>
    </source>
</reference>
<accession>A0A3M8P582</accession>
<evidence type="ECO:0000313" key="1">
    <source>
        <dbReference type="EMBL" id="RNF38829.1"/>
    </source>
</evidence>
<dbReference type="Gene3D" id="3.30.530.20">
    <property type="match status" value="1"/>
</dbReference>
<evidence type="ECO:0000313" key="2">
    <source>
        <dbReference type="Proteomes" id="UP000275473"/>
    </source>
</evidence>
<proteinExistence type="predicted"/>
<dbReference type="OrthoDB" id="9787428at2"/>
<dbReference type="EMBL" id="RIAX01000009">
    <property type="protein sequence ID" value="RNF38829.1"/>
    <property type="molecule type" value="Genomic_DNA"/>
</dbReference>
<gene>
    <name evidence="1" type="ORF">EEX84_11950</name>
</gene>
<dbReference type="AlphaFoldDB" id="A0A3M8P582"/>
<sequence>MWSLKKTVFIDCRVREVHQFATNPRFWYQWYAGLSEPENLLGNGGKGTSMDLNYTFFGRYLALHVLVVENARVDDSYVWRCLITGAFEATQTWRYLPKEEGTEVRFEMDYELPGSILGKLVNTLYLKKLMDNSVEQTLKNLKDICESD</sequence>
<organism evidence="1 2">
    <name type="scientific">Planococcus salinus</name>
    <dbReference type="NCBI Taxonomy" id="1848460"/>
    <lineage>
        <taxon>Bacteria</taxon>
        <taxon>Bacillati</taxon>
        <taxon>Bacillota</taxon>
        <taxon>Bacilli</taxon>
        <taxon>Bacillales</taxon>
        <taxon>Caryophanaceae</taxon>
        <taxon>Planococcus</taxon>
    </lineage>
</organism>
<dbReference type="Pfam" id="PF10604">
    <property type="entry name" value="Polyketide_cyc2"/>
    <property type="match status" value="1"/>
</dbReference>
<dbReference type="InterPro" id="IPR023393">
    <property type="entry name" value="START-like_dom_sf"/>
</dbReference>
<dbReference type="RefSeq" id="WP_123165885.1">
    <property type="nucleotide sequence ID" value="NZ_RIAX01000009.1"/>
</dbReference>
<dbReference type="InterPro" id="IPR019587">
    <property type="entry name" value="Polyketide_cyclase/dehydratase"/>
</dbReference>
<comment type="caution">
    <text evidence="1">The sequence shown here is derived from an EMBL/GenBank/DDBJ whole genome shotgun (WGS) entry which is preliminary data.</text>
</comment>